<dbReference type="AlphaFoldDB" id="A0A6J2X823"/>
<protein>
    <submittedName>
        <fullName evidence="17">Transient receptor potential channel pyrexia-like</fullName>
    </submittedName>
</protein>
<keyword evidence="2" id="KW-0813">Transport</keyword>
<evidence type="ECO:0000256" key="10">
    <source>
        <dbReference type="ARBA" id="ARBA00023180"/>
    </source>
</evidence>
<feature type="repeat" description="ANK" evidence="12">
    <location>
        <begin position="317"/>
        <end position="349"/>
    </location>
</feature>
<keyword evidence="11" id="KW-0407">Ion channel</keyword>
<evidence type="ECO:0000256" key="9">
    <source>
        <dbReference type="ARBA" id="ARBA00023136"/>
    </source>
</evidence>
<proteinExistence type="predicted"/>
<feature type="coiled-coil region" evidence="13">
    <location>
        <begin position="805"/>
        <end position="832"/>
    </location>
</feature>
<name>A0A6J2X823_SITOR</name>
<evidence type="ECO:0000256" key="3">
    <source>
        <dbReference type="ARBA" id="ARBA00022606"/>
    </source>
</evidence>
<evidence type="ECO:0000259" key="15">
    <source>
        <dbReference type="Pfam" id="PF00520"/>
    </source>
</evidence>
<keyword evidence="3" id="KW-0716">Sensory transduction</keyword>
<feature type="transmembrane region" description="Helical" evidence="14">
    <location>
        <begin position="522"/>
        <end position="546"/>
    </location>
</feature>
<evidence type="ECO:0000313" key="17">
    <source>
        <dbReference type="RefSeq" id="XP_030747135.1"/>
    </source>
</evidence>
<dbReference type="InterPro" id="IPR002110">
    <property type="entry name" value="Ankyrin_rpt"/>
</dbReference>
<dbReference type="PANTHER" id="PTHR47143:SF1">
    <property type="entry name" value="ION_TRANS DOMAIN-CONTAINING PROTEIN"/>
    <property type="match status" value="1"/>
</dbReference>
<evidence type="ECO:0000256" key="11">
    <source>
        <dbReference type="ARBA" id="ARBA00023303"/>
    </source>
</evidence>
<dbReference type="SUPFAM" id="SSF48403">
    <property type="entry name" value="Ankyrin repeat"/>
    <property type="match status" value="2"/>
</dbReference>
<evidence type="ECO:0000256" key="1">
    <source>
        <dbReference type="ARBA" id="ARBA00004141"/>
    </source>
</evidence>
<organism evidence="16 17">
    <name type="scientific">Sitophilus oryzae</name>
    <name type="common">Rice weevil</name>
    <name type="synonym">Curculio oryzae</name>
    <dbReference type="NCBI Taxonomy" id="7048"/>
    <lineage>
        <taxon>Eukaryota</taxon>
        <taxon>Metazoa</taxon>
        <taxon>Ecdysozoa</taxon>
        <taxon>Arthropoda</taxon>
        <taxon>Hexapoda</taxon>
        <taxon>Insecta</taxon>
        <taxon>Pterygota</taxon>
        <taxon>Neoptera</taxon>
        <taxon>Endopterygota</taxon>
        <taxon>Coleoptera</taxon>
        <taxon>Polyphaga</taxon>
        <taxon>Cucujiformia</taxon>
        <taxon>Curculionidae</taxon>
        <taxon>Dryophthorinae</taxon>
        <taxon>Sitophilus</taxon>
    </lineage>
</organism>
<evidence type="ECO:0000256" key="4">
    <source>
        <dbReference type="ARBA" id="ARBA00022692"/>
    </source>
</evidence>
<dbReference type="KEGG" id="soy:115875771"/>
<keyword evidence="6 14" id="KW-1133">Transmembrane helix</keyword>
<sequence>MISRENLVFKLGGSTKSELNHALLWSAVEGKWDLFEGLLILGADIDYFDPNYGLSALHLSAFIGSVEATHFLIKRVNNINVVNKWYNPLHCATTAGQVETAKLLLDNGAKLNSLANGPSYETPLYIAVEKNAINCVELFVDRGAEIYQEGKLADMSPFFRAAQLGHWECLEIMLKSKTVNCREIRKIENGNFALHISAECGHPECVEVLLNAGVNPNLTNLSHKDFFCVDCVICVQTVVLTNIIYFRFQTALHLAVKTNSYSCVELLLNKGNVDPNLKDINEKTPLHSAVELVADSRRDIVNILLRYGADVNATDQHGFTPLHTAALNELSQTVSILISHGADISLKSKSGISAFGLVARKTPSAFSALRDKLAQHVTLSHDPESLNDVEIQFDFKSGLLHPREYALLNTFIDEGHKEMLLHPFCSAFLYVTWCRIGRCYYGMIYVSLIFSLCLLFYLLTALAYDCVEKESESCRNDSFLNRFLVESPYTLEIQWYVLLFSSLGLAYRKIYGFRGYPSVKDYLNNIGNVFEWIGIISVFPLSFLYTGKVEQWQIHLGPFALMFAWTNVMFLIGQLPIFGPYVEMFHKVLNEFFKLLLVFTSLLVGYTVSFCIYFPNSAAFSNPITGFITVLVMMTGDMNISLLLDYDKEQNSSFFSQLGARVMYTFFLVFVTIVLMNLLVGIAVHDIQGLQKNADLSRLVRQAQLSSYIEMSHYERSEIAKCVMTMLRVVPKPYIGILKVKPLDPTENRLPKVILQGAYELIKKRQKMEVFSRSLSDGAAWKKAFRKTDQNLKSRSSLNKICSKLENHFGRVDKLQKDMDDLRNLLKSIYLDKK</sequence>
<evidence type="ECO:0000313" key="16">
    <source>
        <dbReference type="Proteomes" id="UP000504635"/>
    </source>
</evidence>
<feature type="repeat" description="ANK" evidence="12">
    <location>
        <begin position="247"/>
        <end position="271"/>
    </location>
</feature>
<keyword evidence="8" id="KW-0406">Ion transport</keyword>
<feature type="transmembrane region" description="Helical" evidence="14">
    <location>
        <begin position="443"/>
        <end position="464"/>
    </location>
</feature>
<keyword evidence="13" id="KW-0175">Coiled coil</keyword>
<keyword evidence="7 12" id="KW-0040">ANK repeat</keyword>
<feature type="transmembrane region" description="Helical" evidence="14">
    <location>
        <begin position="552"/>
        <end position="572"/>
    </location>
</feature>
<dbReference type="InterPro" id="IPR052076">
    <property type="entry name" value="TRP_cation_channel"/>
</dbReference>
<evidence type="ECO:0000256" key="5">
    <source>
        <dbReference type="ARBA" id="ARBA00022737"/>
    </source>
</evidence>
<feature type="repeat" description="ANK" evidence="12">
    <location>
        <begin position="52"/>
        <end position="84"/>
    </location>
</feature>
<evidence type="ECO:0000256" key="13">
    <source>
        <dbReference type="SAM" id="Coils"/>
    </source>
</evidence>
<keyword evidence="4 14" id="KW-0812">Transmembrane</keyword>
<feature type="transmembrane region" description="Helical" evidence="14">
    <location>
        <begin position="658"/>
        <end position="684"/>
    </location>
</feature>
<feature type="repeat" description="ANK" evidence="12">
    <location>
        <begin position="281"/>
        <end position="316"/>
    </location>
</feature>
<dbReference type="Gene3D" id="1.10.287.70">
    <property type="match status" value="1"/>
</dbReference>
<dbReference type="Proteomes" id="UP000504635">
    <property type="component" value="Unplaced"/>
</dbReference>
<dbReference type="Gene3D" id="1.25.40.20">
    <property type="entry name" value="Ankyrin repeat-containing domain"/>
    <property type="match status" value="3"/>
</dbReference>
<feature type="domain" description="Ion transport" evidence="15">
    <location>
        <begin position="449"/>
        <end position="694"/>
    </location>
</feature>
<dbReference type="PANTHER" id="PTHR47143">
    <property type="entry name" value="TRANSIENT RECEPTOR POTENTIAL CATION CHANNEL PROTEIN PAINLESS"/>
    <property type="match status" value="1"/>
</dbReference>
<dbReference type="PRINTS" id="PR01415">
    <property type="entry name" value="ANKYRIN"/>
</dbReference>
<dbReference type="GeneID" id="115875771"/>
<dbReference type="GO" id="GO:0034703">
    <property type="term" value="C:cation channel complex"/>
    <property type="evidence" value="ECO:0007669"/>
    <property type="project" value="UniProtKB-ARBA"/>
</dbReference>
<dbReference type="GO" id="GO:0005216">
    <property type="term" value="F:monoatomic ion channel activity"/>
    <property type="evidence" value="ECO:0007669"/>
    <property type="project" value="InterPro"/>
</dbReference>
<feature type="repeat" description="ANK" evidence="12">
    <location>
        <begin position="119"/>
        <end position="151"/>
    </location>
</feature>
<accession>A0A6J2X823</accession>
<comment type="subcellular location">
    <subcellularLocation>
        <location evidence="1">Membrane</location>
        <topology evidence="1">Multi-pass membrane protein</topology>
    </subcellularLocation>
</comment>
<dbReference type="PROSITE" id="PS50088">
    <property type="entry name" value="ANK_REPEAT"/>
    <property type="match status" value="7"/>
</dbReference>
<evidence type="ECO:0000256" key="12">
    <source>
        <dbReference type="PROSITE-ProRule" id="PRU00023"/>
    </source>
</evidence>
<evidence type="ECO:0000256" key="7">
    <source>
        <dbReference type="ARBA" id="ARBA00023043"/>
    </source>
</evidence>
<evidence type="ECO:0000256" key="2">
    <source>
        <dbReference type="ARBA" id="ARBA00022448"/>
    </source>
</evidence>
<feature type="transmembrane region" description="Helical" evidence="14">
    <location>
        <begin position="493"/>
        <end position="510"/>
    </location>
</feature>
<dbReference type="Pfam" id="PF12796">
    <property type="entry name" value="Ank_2"/>
    <property type="match status" value="3"/>
</dbReference>
<evidence type="ECO:0000256" key="14">
    <source>
        <dbReference type="SAM" id="Phobius"/>
    </source>
</evidence>
<feature type="transmembrane region" description="Helical" evidence="14">
    <location>
        <begin position="592"/>
        <end position="615"/>
    </location>
</feature>
<dbReference type="InterPro" id="IPR036770">
    <property type="entry name" value="Ankyrin_rpt-contain_sf"/>
</dbReference>
<evidence type="ECO:0000256" key="8">
    <source>
        <dbReference type="ARBA" id="ARBA00023065"/>
    </source>
</evidence>
<dbReference type="RefSeq" id="XP_030747135.1">
    <property type="nucleotide sequence ID" value="XM_030891275.1"/>
</dbReference>
<keyword evidence="5" id="KW-0677">Repeat</keyword>
<dbReference type="SMART" id="SM00248">
    <property type="entry name" value="ANK"/>
    <property type="match status" value="9"/>
</dbReference>
<dbReference type="InterPro" id="IPR005821">
    <property type="entry name" value="Ion_trans_dom"/>
</dbReference>
<dbReference type="PROSITE" id="PS50297">
    <property type="entry name" value="ANK_REP_REGION"/>
    <property type="match status" value="6"/>
</dbReference>
<keyword evidence="16" id="KW-1185">Reference proteome</keyword>
<dbReference type="OrthoDB" id="7464126at2759"/>
<gene>
    <name evidence="17" type="primary">LOC115875771</name>
</gene>
<feature type="repeat" description="ANK" evidence="12">
    <location>
        <begin position="189"/>
        <end position="221"/>
    </location>
</feature>
<dbReference type="Pfam" id="PF00520">
    <property type="entry name" value="Ion_trans"/>
    <property type="match status" value="1"/>
</dbReference>
<keyword evidence="10" id="KW-0325">Glycoprotein</keyword>
<evidence type="ECO:0000256" key="6">
    <source>
        <dbReference type="ARBA" id="ARBA00022989"/>
    </source>
</evidence>
<feature type="transmembrane region" description="Helical" evidence="14">
    <location>
        <begin position="627"/>
        <end position="646"/>
    </location>
</feature>
<reference evidence="17" key="1">
    <citation type="submission" date="2025-08" db="UniProtKB">
        <authorList>
            <consortium name="RefSeq"/>
        </authorList>
    </citation>
    <scope>IDENTIFICATION</scope>
    <source>
        <tissue evidence="17">Gonads</tissue>
    </source>
</reference>
<keyword evidence="9 14" id="KW-0472">Membrane</keyword>
<dbReference type="InParanoid" id="A0A6J2X823"/>
<feature type="repeat" description="ANK" evidence="12">
    <location>
        <begin position="84"/>
        <end position="116"/>
    </location>
</feature>